<dbReference type="InParanoid" id="Q9RW30"/>
<gene>
    <name evidence="1" type="ordered locus">DR_0839</name>
</gene>
<dbReference type="PIR" id="C75469">
    <property type="entry name" value="C75469"/>
</dbReference>
<dbReference type="STRING" id="243230.DR_0839"/>
<name>Q9RW30_DEIRA</name>
<keyword evidence="2" id="KW-1185">Reference proteome</keyword>
<dbReference type="PaxDb" id="243230-DR_0839"/>
<dbReference type="KEGG" id="dra:DR_0839"/>
<accession>Q9RW30</accession>
<proteinExistence type="predicted"/>
<dbReference type="AlphaFoldDB" id="Q9RW30"/>
<dbReference type="Proteomes" id="UP000002524">
    <property type="component" value="Chromosome 1"/>
</dbReference>
<dbReference type="GeneID" id="69517084"/>
<dbReference type="PATRIC" id="fig|243230.17.peg.1022"/>
<dbReference type="RefSeq" id="WP_010887485.1">
    <property type="nucleotide sequence ID" value="NC_001263.1"/>
</dbReference>
<protein>
    <submittedName>
        <fullName evidence="1">Uncharacterized protein</fullName>
    </submittedName>
</protein>
<dbReference type="EnsemblBacteria" id="AAF10423">
    <property type="protein sequence ID" value="AAF10423"/>
    <property type="gene ID" value="DR_0839"/>
</dbReference>
<evidence type="ECO:0000313" key="1">
    <source>
        <dbReference type="EMBL" id="AAF10423.1"/>
    </source>
</evidence>
<evidence type="ECO:0000313" key="2">
    <source>
        <dbReference type="Proteomes" id="UP000002524"/>
    </source>
</evidence>
<reference evidence="1 2" key="1">
    <citation type="journal article" date="1999" name="Science">
        <title>Genome sequence of the radioresistant bacterium Deinococcus radiodurans R1.</title>
        <authorList>
            <person name="White O."/>
            <person name="Eisen J.A."/>
            <person name="Heidelberg J.F."/>
            <person name="Hickey E.K."/>
            <person name="Peterson J.D."/>
            <person name="Dodson R.J."/>
            <person name="Haft D.H."/>
            <person name="Gwinn M.L."/>
            <person name="Nelson W.C."/>
            <person name="Richardson D.L."/>
            <person name="Moffat K.S."/>
            <person name="Qin H."/>
            <person name="Jiang L."/>
            <person name="Pamphile W."/>
            <person name="Crosby M."/>
            <person name="Shen M."/>
            <person name="Vamathevan J.J."/>
            <person name="Lam P."/>
            <person name="McDonald L."/>
            <person name="Utterback T."/>
            <person name="Zalewski C."/>
            <person name="Makarova K.S."/>
            <person name="Aravind L."/>
            <person name="Daly M.J."/>
            <person name="Minton K.W."/>
            <person name="Fleischmann R.D."/>
            <person name="Ketchum K.A."/>
            <person name="Nelson K.E."/>
            <person name="Salzberg S."/>
            <person name="Smith H.O."/>
            <person name="Venter J.C."/>
            <person name="Fraser C.M."/>
        </authorList>
    </citation>
    <scope>NUCLEOTIDE SEQUENCE [LARGE SCALE GENOMIC DNA]</scope>
    <source>
        <strain evidence="2">ATCC 13939 / DSM 20539 / JCM 16871 / LMG 4051 / NBRC 15346 / NCIMB 9279 / R1 / VKM B-1422</strain>
    </source>
</reference>
<dbReference type="EMBL" id="AE000513">
    <property type="protein sequence ID" value="AAF10423.1"/>
    <property type="molecule type" value="Genomic_DNA"/>
</dbReference>
<sequence>MNFNVKTLLFILAPVVLLPLLFVLAYVWQAGLDLHSPANARRWVNVCARSREDLYCKAAARVLRGTSGPIVFLHPNKGDHEITADLIRWKGHPPTREEAEAVARANLFAAPQLREGWAASLDGQRRQVKLSLPESRHLGQVGQLRFGLPAKSAVEAAREGTVYLVTDPAHQRDFFLPAE</sequence>
<organism evidence="1 2">
    <name type="scientific">Deinococcus radiodurans (strain ATCC 13939 / DSM 20539 / JCM 16871 / CCUG 27074 / LMG 4051 / NBRC 15346 / NCIMB 9279 / VKM B-1422 / R1)</name>
    <dbReference type="NCBI Taxonomy" id="243230"/>
    <lineage>
        <taxon>Bacteria</taxon>
        <taxon>Thermotogati</taxon>
        <taxon>Deinococcota</taxon>
        <taxon>Deinococci</taxon>
        <taxon>Deinococcales</taxon>
        <taxon>Deinococcaceae</taxon>
        <taxon>Deinococcus</taxon>
    </lineage>
</organism>
<dbReference type="OrthoDB" id="64878at2"/>
<dbReference type="HOGENOM" id="CLU_1501152_0_0_0"/>